<sequence length="553" mass="58517">MIARRLVSVLALVAACNSPTAGETDDGSSSGDTSGTTASPTSTTTTTTGEADPTTTGTTGDDSTTSTSEPLPEPLPPLEGPVPLTDEVLRTPTHPVDEDKLLDLRVPADVEIALAEGYGDVMLGPGEPVLPRTLDGSEPPSPGAAPKLLARFVHLADTQLADDESPARLASFDEVSGGAFRPQEGHVCRMLNAGVRTINALHVDMPLDFVLLGGDNTDNAQTNELEWFMGILNGAPAVECDSAVDDDPLPGPDNDQKDRFAPVGLDVPWLWVAGNHDVLRQGTFAILDFSEPIGDSSVGGTRDYGQPGAPIVKGMVPADPARAFLTEPEQVAIVAGDGDGHGLDAAAVALGRAFYTFDVAGTPLRFLVMNTSSLTGASQGLIRPVDLETVIGPKLDQALAEDKWVIVTSHHRSGSLGNGQEFGIGTKYDDALTTVQWQEFLGGYDNVILHLAAHTHRLMVEPLQPVGGHAYWEMVTPSLNDFPSQMRVIEVWDQDNGALSIQARAFDMITDDDPLAELGRTLAVADFTSGWENDGRGTGPDQRNVELWIAAPE</sequence>
<keyword evidence="4" id="KW-1185">Reference proteome</keyword>
<feature type="chain" id="PRO_5040820028" evidence="2">
    <location>
        <begin position="22"/>
        <end position="553"/>
    </location>
</feature>
<dbReference type="InterPro" id="IPR029052">
    <property type="entry name" value="Metallo-depent_PP-like"/>
</dbReference>
<evidence type="ECO:0000313" key="4">
    <source>
        <dbReference type="Proteomes" id="UP001150924"/>
    </source>
</evidence>
<name>A0A9X3IWF2_9BACT</name>
<reference evidence="3" key="1">
    <citation type="submission" date="2022-11" db="EMBL/GenBank/DDBJ databases">
        <title>Minimal conservation of predation-associated metabolite biosynthetic gene clusters underscores biosynthetic potential of Myxococcota including descriptions for ten novel species: Archangium lansinium sp. nov., Myxococcus landrumus sp. nov., Nannocystis bai.</title>
        <authorList>
            <person name="Ahearne A."/>
            <person name="Stevens C."/>
            <person name="Phillips K."/>
        </authorList>
    </citation>
    <scope>NUCLEOTIDE SEQUENCE</scope>
    <source>
        <strain evidence="3">Na p29</strain>
    </source>
</reference>
<protein>
    <submittedName>
        <fullName evidence="3">Metallophosphoesterase</fullName>
    </submittedName>
</protein>
<comment type="caution">
    <text evidence="3">The sequence shown here is derived from an EMBL/GenBank/DDBJ whole genome shotgun (WGS) entry which is preliminary data.</text>
</comment>
<feature type="signal peptide" evidence="2">
    <location>
        <begin position="1"/>
        <end position="21"/>
    </location>
</feature>
<feature type="compositionally biased region" description="Low complexity" evidence="1">
    <location>
        <begin position="27"/>
        <end position="70"/>
    </location>
</feature>
<dbReference type="SUPFAM" id="SSF56300">
    <property type="entry name" value="Metallo-dependent phosphatases"/>
    <property type="match status" value="1"/>
</dbReference>
<evidence type="ECO:0000256" key="2">
    <source>
        <dbReference type="SAM" id="SignalP"/>
    </source>
</evidence>
<gene>
    <name evidence="3" type="ORF">OV079_07565</name>
</gene>
<feature type="region of interest" description="Disordered" evidence="1">
    <location>
        <begin position="18"/>
        <end position="95"/>
    </location>
</feature>
<feature type="compositionally biased region" description="Pro residues" evidence="1">
    <location>
        <begin position="71"/>
        <end position="80"/>
    </location>
</feature>
<dbReference type="EMBL" id="JAPNKE010000002">
    <property type="protein sequence ID" value="MCY1005429.1"/>
    <property type="molecule type" value="Genomic_DNA"/>
</dbReference>
<dbReference type="Gene3D" id="3.60.21.10">
    <property type="match status" value="1"/>
</dbReference>
<keyword evidence="2" id="KW-0732">Signal</keyword>
<dbReference type="PROSITE" id="PS51257">
    <property type="entry name" value="PROKAR_LIPOPROTEIN"/>
    <property type="match status" value="1"/>
</dbReference>
<accession>A0A9X3IWF2</accession>
<dbReference type="Proteomes" id="UP001150924">
    <property type="component" value="Unassembled WGS sequence"/>
</dbReference>
<organism evidence="3 4">
    <name type="scientific">Nannocystis pusilla</name>
    <dbReference type="NCBI Taxonomy" id="889268"/>
    <lineage>
        <taxon>Bacteria</taxon>
        <taxon>Pseudomonadati</taxon>
        <taxon>Myxococcota</taxon>
        <taxon>Polyangia</taxon>
        <taxon>Nannocystales</taxon>
        <taxon>Nannocystaceae</taxon>
        <taxon>Nannocystis</taxon>
    </lineage>
</organism>
<evidence type="ECO:0000313" key="3">
    <source>
        <dbReference type="EMBL" id="MCY1005429.1"/>
    </source>
</evidence>
<dbReference type="AlphaFoldDB" id="A0A9X3IWF2"/>
<dbReference type="GO" id="GO:0016787">
    <property type="term" value="F:hydrolase activity"/>
    <property type="evidence" value="ECO:0007669"/>
    <property type="project" value="InterPro"/>
</dbReference>
<proteinExistence type="predicted"/>
<evidence type="ECO:0000256" key="1">
    <source>
        <dbReference type="SAM" id="MobiDB-lite"/>
    </source>
</evidence>
<dbReference type="RefSeq" id="WP_267767104.1">
    <property type="nucleotide sequence ID" value="NZ_JAPNKE010000002.1"/>
</dbReference>